<dbReference type="RefSeq" id="WP_085640397.1">
    <property type="nucleotide sequence ID" value="NZ_JFKC01000021.1"/>
</dbReference>
<keyword evidence="1" id="KW-0472">Membrane</keyword>
<dbReference type="EMBL" id="JFKC01000021">
    <property type="protein sequence ID" value="OSQ46988.1"/>
    <property type="molecule type" value="Genomic_DNA"/>
</dbReference>
<organism evidence="2 3">
    <name type="scientific">Marivita geojedonensis</name>
    <dbReference type="NCBI Taxonomy" id="1123756"/>
    <lineage>
        <taxon>Bacteria</taxon>
        <taxon>Pseudomonadati</taxon>
        <taxon>Pseudomonadota</taxon>
        <taxon>Alphaproteobacteria</taxon>
        <taxon>Rhodobacterales</taxon>
        <taxon>Roseobacteraceae</taxon>
        <taxon>Marivita</taxon>
    </lineage>
</organism>
<dbReference type="AlphaFoldDB" id="A0A1X4NHD7"/>
<dbReference type="Proteomes" id="UP000193926">
    <property type="component" value="Unassembled WGS sequence"/>
</dbReference>
<evidence type="ECO:0000313" key="2">
    <source>
        <dbReference type="EMBL" id="OSQ46988.1"/>
    </source>
</evidence>
<keyword evidence="1" id="KW-1133">Transmembrane helix</keyword>
<keyword evidence="1" id="KW-0812">Transmembrane</keyword>
<reference evidence="2 3" key="1">
    <citation type="submission" date="2014-03" db="EMBL/GenBank/DDBJ databases">
        <title>The draft genome sequence of Marivita geojedonensis KCTC 23882.</title>
        <authorList>
            <person name="Lai Q."/>
            <person name="Shao Z."/>
        </authorList>
    </citation>
    <scope>NUCLEOTIDE SEQUENCE [LARGE SCALE GENOMIC DNA]</scope>
    <source>
        <strain evidence="2 3">DPG-138</strain>
    </source>
</reference>
<name>A0A1X4NHD7_9RHOB</name>
<gene>
    <name evidence="2" type="ORF">MGEO_16480</name>
</gene>
<comment type="caution">
    <text evidence="2">The sequence shown here is derived from an EMBL/GenBank/DDBJ whole genome shotgun (WGS) entry which is preliminary data.</text>
</comment>
<proteinExistence type="predicted"/>
<keyword evidence="3" id="KW-1185">Reference proteome</keyword>
<sequence length="59" mass="5958">MAALICIAGSLVGWALAAFALMAGSLASTAFIIFLLTSFFSTAALLFAASCRTAHDTSA</sequence>
<evidence type="ECO:0000256" key="1">
    <source>
        <dbReference type="SAM" id="Phobius"/>
    </source>
</evidence>
<evidence type="ECO:0000313" key="3">
    <source>
        <dbReference type="Proteomes" id="UP000193926"/>
    </source>
</evidence>
<accession>A0A1X4NHD7</accession>
<feature type="transmembrane region" description="Helical" evidence="1">
    <location>
        <begin position="27"/>
        <end position="49"/>
    </location>
</feature>
<protein>
    <submittedName>
        <fullName evidence="2">Uncharacterized protein</fullName>
    </submittedName>
</protein>